<gene>
    <name evidence="2" type="ORF">NDU88_006726</name>
</gene>
<evidence type="ECO:0000313" key="3">
    <source>
        <dbReference type="Proteomes" id="UP001066276"/>
    </source>
</evidence>
<feature type="compositionally biased region" description="Basic and acidic residues" evidence="1">
    <location>
        <begin position="64"/>
        <end position="73"/>
    </location>
</feature>
<reference evidence="2" key="1">
    <citation type="journal article" date="2022" name="bioRxiv">
        <title>Sequencing and chromosome-scale assembly of the giantPleurodeles waltlgenome.</title>
        <authorList>
            <person name="Brown T."/>
            <person name="Elewa A."/>
            <person name="Iarovenko S."/>
            <person name="Subramanian E."/>
            <person name="Araus A.J."/>
            <person name="Petzold A."/>
            <person name="Susuki M."/>
            <person name="Suzuki K.-i.T."/>
            <person name="Hayashi T."/>
            <person name="Toyoda A."/>
            <person name="Oliveira C."/>
            <person name="Osipova E."/>
            <person name="Leigh N.D."/>
            <person name="Simon A."/>
            <person name="Yun M.H."/>
        </authorList>
    </citation>
    <scope>NUCLEOTIDE SEQUENCE</scope>
    <source>
        <strain evidence="2">20211129_DDA</strain>
        <tissue evidence="2">Liver</tissue>
    </source>
</reference>
<keyword evidence="3" id="KW-1185">Reference proteome</keyword>
<name>A0AAV7N026_PLEWA</name>
<evidence type="ECO:0000256" key="1">
    <source>
        <dbReference type="SAM" id="MobiDB-lite"/>
    </source>
</evidence>
<dbReference type="EMBL" id="JANPWB010000013">
    <property type="protein sequence ID" value="KAJ1109365.1"/>
    <property type="molecule type" value="Genomic_DNA"/>
</dbReference>
<proteinExistence type="predicted"/>
<dbReference type="AlphaFoldDB" id="A0AAV7N026"/>
<evidence type="ECO:0000313" key="2">
    <source>
        <dbReference type="EMBL" id="KAJ1109365.1"/>
    </source>
</evidence>
<dbReference type="Proteomes" id="UP001066276">
    <property type="component" value="Chromosome 9"/>
</dbReference>
<feature type="region of interest" description="Disordered" evidence="1">
    <location>
        <begin position="50"/>
        <end position="88"/>
    </location>
</feature>
<sequence length="88" mass="9562">MPRGYVHGHPRPRGYFSAALSDPEVLSTTQRIPETPDIAGLIKTQEIEEEEVATAEAATAGAEEDGRADRDVFSSKPKQAQIKDLNVV</sequence>
<organism evidence="2 3">
    <name type="scientific">Pleurodeles waltl</name>
    <name type="common">Iberian ribbed newt</name>
    <dbReference type="NCBI Taxonomy" id="8319"/>
    <lineage>
        <taxon>Eukaryota</taxon>
        <taxon>Metazoa</taxon>
        <taxon>Chordata</taxon>
        <taxon>Craniata</taxon>
        <taxon>Vertebrata</taxon>
        <taxon>Euteleostomi</taxon>
        <taxon>Amphibia</taxon>
        <taxon>Batrachia</taxon>
        <taxon>Caudata</taxon>
        <taxon>Salamandroidea</taxon>
        <taxon>Salamandridae</taxon>
        <taxon>Pleurodelinae</taxon>
        <taxon>Pleurodeles</taxon>
    </lineage>
</organism>
<comment type="caution">
    <text evidence="2">The sequence shown here is derived from an EMBL/GenBank/DDBJ whole genome shotgun (WGS) entry which is preliminary data.</text>
</comment>
<accession>A0AAV7N026</accession>
<protein>
    <submittedName>
        <fullName evidence="2">Uncharacterized protein</fullName>
    </submittedName>
</protein>